<protein>
    <recommendedName>
        <fullName evidence="4">Lipoprotein LpqH</fullName>
    </recommendedName>
</protein>
<feature type="signal peptide" evidence="1">
    <location>
        <begin position="1"/>
        <end position="27"/>
    </location>
</feature>
<evidence type="ECO:0000256" key="1">
    <source>
        <dbReference type="SAM" id="SignalP"/>
    </source>
</evidence>
<evidence type="ECO:0000313" key="2">
    <source>
        <dbReference type="EMBL" id="ORA72847.1"/>
    </source>
</evidence>
<dbReference type="AlphaFoldDB" id="A0A1X0DKL1"/>
<organism evidence="2 3">
    <name type="scientific">Mycolicibacterium insubricum</name>
    <dbReference type="NCBI Taxonomy" id="444597"/>
    <lineage>
        <taxon>Bacteria</taxon>
        <taxon>Bacillati</taxon>
        <taxon>Actinomycetota</taxon>
        <taxon>Actinomycetes</taxon>
        <taxon>Mycobacteriales</taxon>
        <taxon>Mycobacteriaceae</taxon>
        <taxon>Mycolicibacterium</taxon>
    </lineage>
</organism>
<evidence type="ECO:0008006" key="4">
    <source>
        <dbReference type="Google" id="ProtNLM"/>
    </source>
</evidence>
<dbReference type="EMBL" id="MVHS01000006">
    <property type="protein sequence ID" value="ORA72847.1"/>
    <property type="molecule type" value="Genomic_DNA"/>
</dbReference>
<reference evidence="2 3" key="1">
    <citation type="submission" date="2016-12" db="EMBL/GenBank/DDBJ databases">
        <title>The new phylogeny of genus Mycobacterium.</title>
        <authorList>
            <person name="Tortoli E."/>
            <person name="Trovato A."/>
            <person name="Cirillo D.M."/>
        </authorList>
    </citation>
    <scope>NUCLEOTIDE SEQUENCE [LARGE SCALE GENOMIC DNA]</scope>
    <source>
        <strain evidence="2 3">DSM 45130</strain>
    </source>
</reference>
<gene>
    <name evidence="2" type="ORF">BST26_04425</name>
</gene>
<comment type="caution">
    <text evidence="2">The sequence shown here is derived from an EMBL/GenBank/DDBJ whole genome shotgun (WGS) entry which is preliminary data.</text>
</comment>
<keyword evidence="1" id="KW-0732">Signal</keyword>
<keyword evidence="3" id="KW-1185">Reference proteome</keyword>
<sequence>MRTAAVSGTLAALTVGGALLAAGTASADQVVQNTYTIAGSNSINVAIHCPDGMVLNNTSYSSNDRAVPHGVEVIEAGTAVGVNMGSPSTIDDINGKRFKSASGTATNWSPFTQDLIIKGHCVNA</sequence>
<dbReference type="STRING" id="444597.BST26_04425"/>
<dbReference type="Proteomes" id="UP000192801">
    <property type="component" value="Unassembled WGS sequence"/>
</dbReference>
<evidence type="ECO:0000313" key="3">
    <source>
        <dbReference type="Proteomes" id="UP000192801"/>
    </source>
</evidence>
<accession>A0A1X0DKL1</accession>
<name>A0A1X0DKL1_9MYCO</name>
<proteinExistence type="predicted"/>
<feature type="chain" id="PRO_5012416537" description="Lipoprotein LpqH" evidence="1">
    <location>
        <begin position="28"/>
        <end position="124"/>
    </location>
</feature>